<dbReference type="InterPro" id="IPR000594">
    <property type="entry name" value="ThiF_NAD_FAD-bd"/>
</dbReference>
<dbReference type="EMBL" id="CACVAX010000008">
    <property type="protein sequence ID" value="CAA6803593.1"/>
    <property type="molecule type" value="Genomic_DNA"/>
</dbReference>
<evidence type="ECO:0000313" key="2">
    <source>
        <dbReference type="EMBL" id="CAA6803593.1"/>
    </source>
</evidence>
<feature type="domain" description="THIF-type NAD/FAD binding fold" evidence="1">
    <location>
        <begin position="16"/>
        <end position="218"/>
    </location>
</feature>
<accession>A0A6S6S767</accession>
<dbReference type="GO" id="GO:0061504">
    <property type="term" value="P:cyclic threonylcarbamoyladenosine biosynthetic process"/>
    <property type="evidence" value="ECO:0007669"/>
    <property type="project" value="TreeGrafter"/>
</dbReference>
<proteinExistence type="predicted"/>
<evidence type="ECO:0000259" key="1">
    <source>
        <dbReference type="Pfam" id="PF00899"/>
    </source>
</evidence>
<gene>
    <name evidence="2" type="ORF">HELGO_WM10411</name>
</gene>
<dbReference type="Pfam" id="PF00899">
    <property type="entry name" value="ThiF"/>
    <property type="match status" value="1"/>
</dbReference>
<organism evidence="2">
    <name type="scientific">uncultured Sulfurovum sp</name>
    <dbReference type="NCBI Taxonomy" id="269237"/>
    <lineage>
        <taxon>Bacteria</taxon>
        <taxon>Pseudomonadati</taxon>
        <taxon>Campylobacterota</taxon>
        <taxon>Epsilonproteobacteria</taxon>
        <taxon>Campylobacterales</taxon>
        <taxon>Sulfurovaceae</taxon>
        <taxon>Sulfurovum</taxon>
        <taxon>environmental samples</taxon>
    </lineage>
</organism>
<dbReference type="PANTHER" id="PTHR43267:SF1">
    <property type="entry name" value="TRNA THREONYLCARBAMOYLADENOSINE DEHYDRATASE"/>
    <property type="match status" value="1"/>
</dbReference>
<dbReference type="GO" id="GO:0061503">
    <property type="term" value="F:tRNA threonylcarbamoyladenosine dehydratase"/>
    <property type="evidence" value="ECO:0007669"/>
    <property type="project" value="TreeGrafter"/>
</dbReference>
<dbReference type="InterPro" id="IPR035985">
    <property type="entry name" value="Ubiquitin-activating_enz"/>
</dbReference>
<name>A0A6S6S767_9BACT</name>
<dbReference type="Gene3D" id="3.40.50.720">
    <property type="entry name" value="NAD(P)-binding Rossmann-like Domain"/>
    <property type="match status" value="1"/>
</dbReference>
<dbReference type="AlphaFoldDB" id="A0A6S6S767"/>
<sequence length="220" mass="24796">MDLNKNELRFQRCELLFGIEDFAKIRKAKILILGVGGVGSYALDCLYRSGVSDISIVDYDTYDESNQNRQIGSDAVGEYKVEALKKLYPTITTINEKMDIAWVENFNFEPYDLVLDASDTTKVKIEVAKRCYKKLIMSFGSAKRYDSSKIEVASIWKSHGDALGRKIRNELKKAKFNRNFTVVFSPEEDKCKEKGSCVAVTGATGLTVCSEAIKRILKDN</sequence>
<dbReference type="SUPFAM" id="SSF69572">
    <property type="entry name" value="Activating enzymes of the ubiquitin-like proteins"/>
    <property type="match status" value="1"/>
</dbReference>
<protein>
    <submittedName>
        <fullName evidence="2">MoeB/thiF family protein</fullName>
    </submittedName>
</protein>
<dbReference type="GO" id="GO:0008641">
    <property type="term" value="F:ubiquitin-like modifier activating enzyme activity"/>
    <property type="evidence" value="ECO:0007669"/>
    <property type="project" value="InterPro"/>
</dbReference>
<dbReference type="InterPro" id="IPR045886">
    <property type="entry name" value="ThiF/MoeB/HesA"/>
</dbReference>
<dbReference type="PANTHER" id="PTHR43267">
    <property type="entry name" value="TRNA THREONYLCARBAMOYLADENOSINE DEHYDRATASE"/>
    <property type="match status" value="1"/>
</dbReference>
<reference evidence="2" key="1">
    <citation type="submission" date="2020-01" db="EMBL/GenBank/DDBJ databases">
        <authorList>
            <person name="Meier V. D."/>
            <person name="Meier V D."/>
        </authorList>
    </citation>
    <scope>NUCLEOTIDE SEQUENCE</scope>
    <source>
        <strain evidence="2">HLG_WM_MAG_04</strain>
    </source>
</reference>